<feature type="domain" description="Zeta toxin" evidence="3">
    <location>
        <begin position="39"/>
        <end position="227"/>
    </location>
</feature>
<protein>
    <submittedName>
        <fullName evidence="4">Zeta toxin family protein</fullName>
    </submittedName>
</protein>
<proteinExistence type="predicted"/>
<comment type="caution">
    <text evidence="4">The sequence shown here is derived from an EMBL/GenBank/DDBJ whole genome shotgun (WGS) entry which is preliminary data.</text>
</comment>
<evidence type="ECO:0000256" key="2">
    <source>
        <dbReference type="ARBA" id="ARBA00022840"/>
    </source>
</evidence>
<organism evidence="4 5">
    <name type="scientific">Variovorax ureilyticus</name>
    <dbReference type="NCBI Taxonomy" id="1836198"/>
    <lineage>
        <taxon>Bacteria</taxon>
        <taxon>Pseudomonadati</taxon>
        <taxon>Pseudomonadota</taxon>
        <taxon>Betaproteobacteria</taxon>
        <taxon>Burkholderiales</taxon>
        <taxon>Comamonadaceae</taxon>
        <taxon>Variovorax</taxon>
    </lineage>
</organism>
<evidence type="ECO:0000256" key="1">
    <source>
        <dbReference type="ARBA" id="ARBA00022741"/>
    </source>
</evidence>
<dbReference type="InterPro" id="IPR027417">
    <property type="entry name" value="P-loop_NTPase"/>
</dbReference>
<dbReference type="InterPro" id="IPR010488">
    <property type="entry name" value="Zeta_toxin_domain"/>
</dbReference>
<dbReference type="Pfam" id="PF06414">
    <property type="entry name" value="Zeta_toxin"/>
    <property type="match status" value="1"/>
</dbReference>
<keyword evidence="2" id="KW-0067">ATP-binding</keyword>
<evidence type="ECO:0000313" key="5">
    <source>
        <dbReference type="Proteomes" id="UP001365846"/>
    </source>
</evidence>
<keyword evidence="1" id="KW-0547">Nucleotide-binding</keyword>
<accession>A0ABU8VNN4</accession>
<reference evidence="4 5" key="1">
    <citation type="submission" date="2024-03" db="EMBL/GenBank/DDBJ databases">
        <title>Novel species of the genus Variovorax.</title>
        <authorList>
            <person name="Liu Q."/>
            <person name="Xin Y.-H."/>
        </authorList>
    </citation>
    <scope>NUCLEOTIDE SEQUENCE [LARGE SCALE GENOMIC DNA]</scope>
    <source>
        <strain evidence="4 5">KACC 18899</strain>
    </source>
</reference>
<dbReference type="EMBL" id="JBBKZU010000018">
    <property type="protein sequence ID" value="MEJ8815256.1"/>
    <property type="molecule type" value="Genomic_DNA"/>
</dbReference>
<sequence>MTRVPASSPVAEGAVPSERELRRIYDRCVAPDLLIGAQPTDRPAAMIIAGQPGAGVTYATVLLRKQLMTNVDTAAHVSMNRLRAYHPLWAPGGDVSPSTAARVASNCQSWFDRLVLDVQRLRLNLVAEVETTDIDAVPKLATDLRHGGYIVQAVFIATAPEESRLAMMARYEMRRRAGLGAEAPSIQAHELAFSNVSNIVGRLEHERMVDGLRVITHDGTQIYESRVIDGKINRLPRAAATLEVQLNKPRSPKELVQFAMRWETLVQRLASDPSVPRDIASQTLLWRNEAAARCEKDPAAAQMLQWAREAGAFRVMNRFEFLKEFPHHTRAVAALGIAAIEAERFPAKEAKRLLFHSRENIAQRIERGDMARIAARQKAQEIKLQEKTKDLPTKDDLTR</sequence>
<name>A0ABU8VNN4_9BURK</name>
<dbReference type="RefSeq" id="WP_340360468.1">
    <property type="nucleotide sequence ID" value="NZ_JBBKZU010000018.1"/>
</dbReference>
<dbReference type="Proteomes" id="UP001365846">
    <property type="component" value="Unassembled WGS sequence"/>
</dbReference>
<gene>
    <name evidence="4" type="ORF">WKW77_29605</name>
</gene>
<evidence type="ECO:0000313" key="4">
    <source>
        <dbReference type="EMBL" id="MEJ8815256.1"/>
    </source>
</evidence>
<evidence type="ECO:0000259" key="3">
    <source>
        <dbReference type="Pfam" id="PF06414"/>
    </source>
</evidence>
<dbReference type="Gene3D" id="3.40.50.300">
    <property type="entry name" value="P-loop containing nucleotide triphosphate hydrolases"/>
    <property type="match status" value="1"/>
</dbReference>
<keyword evidence="5" id="KW-1185">Reference proteome</keyword>